<evidence type="ECO:0000313" key="8">
    <source>
        <dbReference type="Proteomes" id="UP001305779"/>
    </source>
</evidence>
<dbReference type="InterPro" id="IPR052360">
    <property type="entry name" value="Transcr_Regulatory_Proteins"/>
</dbReference>
<evidence type="ECO:0000256" key="2">
    <source>
        <dbReference type="ARBA" id="ARBA00022833"/>
    </source>
</evidence>
<dbReference type="PANTHER" id="PTHR36206:SF12">
    <property type="entry name" value="ASPERCRYPTIN BIOSYNTHESIS CLUSTER-SPECIFIC TRANSCRIPTION REGULATOR ATNN-RELATED"/>
    <property type="match status" value="1"/>
</dbReference>
<evidence type="ECO:0000256" key="5">
    <source>
        <dbReference type="ARBA" id="ARBA00023163"/>
    </source>
</evidence>
<evidence type="ECO:0000256" key="3">
    <source>
        <dbReference type="ARBA" id="ARBA00023015"/>
    </source>
</evidence>
<keyword evidence="6" id="KW-0539">Nucleus</keyword>
<evidence type="ECO:0000313" key="7">
    <source>
        <dbReference type="EMBL" id="KAK4507735.1"/>
    </source>
</evidence>
<evidence type="ECO:0000256" key="1">
    <source>
        <dbReference type="ARBA" id="ARBA00022723"/>
    </source>
</evidence>
<keyword evidence="5" id="KW-0804">Transcription</keyword>
<dbReference type="PANTHER" id="PTHR36206">
    <property type="entry name" value="ASPERCRYPTIN BIOSYNTHESIS CLUSTER-SPECIFIC TRANSCRIPTION REGULATOR ATNN-RELATED"/>
    <property type="match status" value="1"/>
</dbReference>
<proteinExistence type="predicted"/>
<evidence type="ECO:0000256" key="4">
    <source>
        <dbReference type="ARBA" id="ARBA00023125"/>
    </source>
</evidence>
<sequence length="458" mass="51591">MAIGSLQQHMSRCSSASMKSAEPTTALAQYGRSAGIVREAIEKQMQKTTSTNDVETILTASLLLFCFEILHDQDDFANMHLANGLKILHEHLGRTRPTKAWTDQQHERPVELNVSARSRLELLIQTFVRLDADMTPLIHDTTFLSPVCTQPIPSSFASIDEALVFVDVVQSQVFNIGRELDILAEKFLQLTYPDFCSLDETVQEMLVLATSRTVAAPIDLVIRMEEATQVLKTLMAALATLPSTTPSDTRRMLLELHLFIVWLDASIWRDADEMEVDRFDQQFDHMMGIAEQYYAANKAEAMKSTQDANMKTATPKTRAAFAIGSSIVNTVCTIIEKSRNSTVRRRGIKLIADMDMRGVFDGAFLASYYQGVMDVEENEARRLLGLPRNYMFHLNEIPAEARLMEVEVTGVDDDGTDDGCNIMFYHRQMGRMVYAFLADGQLRHGECLFRVHRPFVAT</sequence>
<dbReference type="Proteomes" id="UP001305779">
    <property type="component" value="Unassembled WGS sequence"/>
</dbReference>
<keyword evidence="1" id="KW-0479">Metal-binding</keyword>
<keyword evidence="4" id="KW-0238">DNA-binding</keyword>
<dbReference type="EMBL" id="JAXOVC010000001">
    <property type="protein sequence ID" value="KAK4507735.1"/>
    <property type="molecule type" value="Genomic_DNA"/>
</dbReference>
<gene>
    <name evidence="7" type="ORF">PRZ48_001470</name>
</gene>
<comment type="caution">
    <text evidence="7">The sequence shown here is derived from an EMBL/GenBank/DDBJ whole genome shotgun (WGS) entry which is preliminary data.</text>
</comment>
<organism evidence="7 8">
    <name type="scientific">Zasmidium cellare</name>
    <name type="common">Wine cellar mold</name>
    <name type="synonym">Racodium cellare</name>
    <dbReference type="NCBI Taxonomy" id="395010"/>
    <lineage>
        <taxon>Eukaryota</taxon>
        <taxon>Fungi</taxon>
        <taxon>Dikarya</taxon>
        <taxon>Ascomycota</taxon>
        <taxon>Pezizomycotina</taxon>
        <taxon>Dothideomycetes</taxon>
        <taxon>Dothideomycetidae</taxon>
        <taxon>Mycosphaerellales</taxon>
        <taxon>Mycosphaerellaceae</taxon>
        <taxon>Zasmidium</taxon>
    </lineage>
</organism>
<accession>A0ABR0F376</accession>
<keyword evidence="2" id="KW-0862">Zinc</keyword>
<evidence type="ECO:0000256" key="6">
    <source>
        <dbReference type="ARBA" id="ARBA00023242"/>
    </source>
</evidence>
<keyword evidence="8" id="KW-1185">Reference proteome</keyword>
<protein>
    <submittedName>
        <fullName evidence="7">Uncharacterized protein</fullName>
    </submittedName>
</protein>
<name>A0ABR0F376_ZASCE</name>
<keyword evidence="3" id="KW-0805">Transcription regulation</keyword>
<reference evidence="7 8" key="1">
    <citation type="journal article" date="2023" name="G3 (Bethesda)">
        <title>A chromosome-level genome assembly of Zasmidium syzygii isolated from banana leaves.</title>
        <authorList>
            <person name="van Westerhoven A.C."/>
            <person name="Mehrabi R."/>
            <person name="Talebi R."/>
            <person name="Steentjes M.B.F."/>
            <person name="Corcolon B."/>
            <person name="Chong P.A."/>
            <person name="Kema G.H.J."/>
            <person name="Seidl M.F."/>
        </authorList>
    </citation>
    <scope>NUCLEOTIDE SEQUENCE [LARGE SCALE GENOMIC DNA]</scope>
    <source>
        <strain evidence="7 8">P124</strain>
    </source>
</reference>